<dbReference type="GO" id="GO:0006749">
    <property type="term" value="P:glutathione metabolic process"/>
    <property type="evidence" value="ECO:0007669"/>
    <property type="project" value="TreeGrafter"/>
</dbReference>
<dbReference type="WBParaSite" id="HCON_00082930-00001">
    <property type="protein sequence ID" value="HCON_00082930-00001"/>
    <property type="gene ID" value="HCON_00082930"/>
</dbReference>
<dbReference type="PANTHER" id="PTHR43968:SF6">
    <property type="entry name" value="GLUTATHIONE S-TRANSFERASE OMEGA"/>
    <property type="match status" value="1"/>
</dbReference>
<evidence type="ECO:0000259" key="3">
    <source>
        <dbReference type="PROSITE" id="PS50405"/>
    </source>
</evidence>
<dbReference type="Proteomes" id="UP000025227">
    <property type="component" value="Unplaced"/>
</dbReference>
<dbReference type="GO" id="GO:0004364">
    <property type="term" value="F:glutathione transferase activity"/>
    <property type="evidence" value="ECO:0007669"/>
    <property type="project" value="TreeGrafter"/>
</dbReference>
<evidence type="ECO:0000313" key="4">
    <source>
        <dbReference type="Proteomes" id="UP000025227"/>
    </source>
</evidence>
<dbReference type="Gene3D" id="3.40.30.10">
    <property type="entry name" value="Glutaredoxin"/>
    <property type="match status" value="1"/>
</dbReference>
<name>A0A7I4YDN0_HAECO</name>
<dbReference type="GO" id="GO:0005737">
    <property type="term" value="C:cytoplasm"/>
    <property type="evidence" value="ECO:0007669"/>
    <property type="project" value="TreeGrafter"/>
</dbReference>
<reference evidence="5" key="1">
    <citation type="submission" date="2020-12" db="UniProtKB">
        <authorList>
            <consortium name="WormBaseParasite"/>
        </authorList>
    </citation>
    <scope>IDENTIFICATION</scope>
    <source>
        <strain evidence="5">MHco3</strain>
    </source>
</reference>
<proteinExistence type="inferred from homology"/>
<evidence type="ECO:0000256" key="1">
    <source>
        <dbReference type="ARBA" id="ARBA00011067"/>
    </source>
</evidence>
<dbReference type="InterPro" id="IPR010987">
    <property type="entry name" value="Glutathione-S-Trfase_C-like"/>
</dbReference>
<comment type="similarity">
    <text evidence="1">Belongs to the GST superfamily. Omega family.</text>
</comment>
<dbReference type="OMA" id="PDYDAGM"/>
<organism evidence="4 5">
    <name type="scientific">Haemonchus contortus</name>
    <name type="common">Barber pole worm</name>
    <dbReference type="NCBI Taxonomy" id="6289"/>
    <lineage>
        <taxon>Eukaryota</taxon>
        <taxon>Metazoa</taxon>
        <taxon>Ecdysozoa</taxon>
        <taxon>Nematoda</taxon>
        <taxon>Chromadorea</taxon>
        <taxon>Rhabditida</taxon>
        <taxon>Rhabditina</taxon>
        <taxon>Rhabditomorpha</taxon>
        <taxon>Strongyloidea</taxon>
        <taxon>Trichostrongylidae</taxon>
        <taxon>Haemonchus</taxon>
    </lineage>
</organism>
<dbReference type="SUPFAM" id="SSF47616">
    <property type="entry name" value="GST C-terminal domain-like"/>
    <property type="match status" value="1"/>
</dbReference>
<evidence type="ECO:0000313" key="5">
    <source>
        <dbReference type="WBParaSite" id="HCON_00082930-00001"/>
    </source>
</evidence>
<keyword evidence="4" id="KW-1185">Reference proteome</keyword>
<dbReference type="AlphaFoldDB" id="A0A7I4YDN0"/>
<sequence length="180" mass="20626">MHNNKTIIDSAVIAEYLDTLDPAKPILPTDPDLRSKQKKMAAKLEAKLPSAVHALINEQRFHTEKEPTIKRLHEALDLAEKLLPNSTFYAGREPGFADYMTYPFIERIWIWSHEPGVTDLPTDAFPGPSYPKLQRWFSLMRSTAEVKAVSQPVWRHRLFNQGYVLGNPDYDAGMGIRRHD</sequence>
<dbReference type="PANTHER" id="PTHR43968">
    <property type="match status" value="1"/>
</dbReference>
<dbReference type="InterPro" id="IPR036282">
    <property type="entry name" value="Glutathione-S-Trfase_C_sf"/>
</dbReference>
<dbReference type="PROSITE" id="PS50405">
    <property type="entry name" value="GST_CTER"/>
    <property type="match status" value="1"/>
</dbReference>
<keyword evidence="2" id="KW-0560">Oxidoreductase</keyword>
<dbReference type="Pfam" id="PF13410">
    <property type="entry name" value="GST_C_2"/>
    <property type="match status" value="1"/>
</dbReference>
<feature type="domain" description="GST C-terminal" evidence="3">
    <location>
        <begin position="30"/>
        <end position="164"/>
    </location>
</feature>
<dbReference type="Gene3D" id="1.20.1050.10">
    <property type="match status" value="1"/>
</dbReference>
<dbReference type="FunFam" id="1.20.1050.10:FF:000009">
    <property type="entry name" value="Glutathione S-transferase omega-1"/>
    <property type="match status" value="1"/>
</dbReference>
<accession>A0A7I4YDN0</accession>
<evidence type="ECO:0000256" key="2">
    <source>
        <dbReference type="ARBA" id="ARBA00023002"/>
    </source>
</evidence>
<dbReference type="OrthoDB" id="4951845at2759"/>
<protein>
    <submittedName>
        <fullName evidence="5">GST C-terminal domain-containing protein</fullName>
    </submittedName>
</protein>
<dbReference type="InterPro" id="IPR050983">
    <property type="entry name" value="GST_Omega/HSP26"/>
</dbReference>
<dbReference type="GO" id="GO:0045174">
    <property type="term" value="F:glutathione dehydrogenase (ascorbate) activity"/>
    <property type="evidence" value="ECO:0007669"/>
    <property type="project" value="TreeGrafter"/>
</dbReference>